<evidence type="ECO:0000313" key="4">
    <source>
        <dbReference type="EMBL" id="CAF1578168.1"/>
    </source>
</evidence>
<feature type="region of interest" description="Disordered" evidence="1">
    <location>
        <begin position="54"/>
        <end position="87"/>
    </location>
</feature>
<protein>
    <submittedName>
        <fullName evidence="4">Uncharacterized protein</fullName>
    </submittedName>
</protein>
<dbReference type="EMBL" id="CAJNRE010012674">
    <property type="protein sequence ID" value="CAF2112250.1"/>
    <property type="molecule type" value="Genomic_DNA"/>
</dbReference>
<feature type="region of interest" description="Disordered" evidence="1">
    <location>
        <begin position="1"/>
        <end position="21"/>
    </location>
</feature>
<organism evidence="4 6">
    <name type="scientific">Rotaria magnacalcarata</name>
    <dbReference type="NCBI Taxonomy" id="392030"/>
    <lineage>
        <taxon>Eukaryota</taxon>
        <taxon>Metazoa</taxon>
        <taxon>Spiralia</taxon>
        <taxon>Gnathifera</taxon>
        <taxon>Rotifera</taxon>
        <taxon>Eurotatoria</taxon>
        <taxon>Bdelloidea</taxon>
        <taxon>Philodinida</taxon>
        <taxon>Philodinidae</taxon>
        <taxon>Rotaria</taxon>
    </lineage>
</organism>
<evidence type="ECO:0000256" key="2">
    <source>
        <dbReference type="SAM" id="Phobius"/>
    </source>
</evidence>
<feature type="transmembrane region" description="Helical" evidence="2">
    <location>
        <begin position="354"/>
        <end position="377"/>
    </location>
</feature>
<name>A0A815Z3G4_9BILA</name>
<dbReference type="Proteomes" id="UP000663824">
    <property type="component" value="Unassembled WGS sequence"/>
</dbReference>
<gene>
    <name evidence="3" type="ORF">CJN711_LOCUS6246</name>
    <name evidence="4" type="ORF">KQP761_LOCUS19885</name>
    <name evidence="5" type="ORF">MBJ925_LOCUS24369</name>
</gene>
<dbReference type="EMBL" id="CAJNOW010010254">
    <property type="protein sequence ID" value="CAF1578168.1"/>
    <property type="molecule type" value="Genomic_DNA"/>
</dbReference>
<accession>A0A815Z3G4</accession>
<comment type="caution">
    <text evidence="4">The sequence shown here is derived from an EMBL/GenBank/DDBJ whole genome shotgun (WGS) entry which is preliminary data.</text>
</comment>
<keyword evidence="2" id="KW-1133">Transmembrane helix</keyword>
<keyword evidence="2" id="KW-0472">Membrane</keyword>
<feature type="compositionally biased region" description="Acidic residues" evidence="1">
    <location>
        <begin position="78"/>
        <end position="87"/>
    </location>
</feature>
<proteinExistence type="predicted"/>
<dbReference type="AlphaFoldDB" id="A0A815Z3G4"/>
<feature type="compositionally biased region" description="Polar residues" evidence="1">
    <location>
        <begin position="1"/>
        <end position="11"/>
    </location>
</feature>
<dbReference type="EMBL" id="CAJNOV010001872">
    <property type="protein sequence ID" value="CAF1082032.1"/>
    <property type="molecule type" value="Genomic_DNA"/>
</dbReference>
<dbReference type="Proteomes" id="UP000663855">
    <property type="component" value="Unassembled WGS sequence"/>
</dbReference>
<evidence type="ECO:0000313" key="6">
    <source>
        <dbReference type="Proteomes" id="UP000663834"/>
    </source>
</evidence>
<sequence length="390" mass="45314">MATNIIIINSPSDDEDSKSGVEQHRLLRPSSPSDIPQKTFKPFPKTIIRSIENNRKQRFPHSRSTSDFHTIQQSSIDTTDDDIDDNYETTATTTTTTTTTTNSSGKRLLALTRVQRSPSDVRVTLFPNENVTKRSLVVKSANEIHSSDQSLDDIKSPKQKRSEYLRRSILENRLNRRIHTSLSSSTLRSLGRNRSAQNLVQRSNRRQTYYLSRNSKWHFVRNHLHDIAMMSLPYARMKVIERDLRWMHLREEICKQVLDMREILILREQDDGIVKKHAKTGFNLKSISPNEVVFVEHDGQIHSMGIRDLVVGRFIRDKQMTLDAWAQLDARRKIQVQQDILKQQEGRARLKRHIAFSFCLCNLSFIILMFAAMFVFATTTIVELRSKEFF</sequence>
<dbReference type="Proteomes" id="UP000663834">
    <property type="component" value="Unassembled WGS sequence"/>
</dbReference>
<evidence type="ECO:0000256" key="1">
    <source>
        <dbReference type="SAM" id="MobiDB-lite"/>
    </source>
</evidence>
<evidence type="ECO:0000313" key="3">
    <source>
        <dbReference type="EMBL" id="CAF1082032.1"/>
    </source>
</evidence>
<reference evidence="4" key="1">
    <citation type="submission" date="2021-02" db="EMBL/GenBank/DDBJ databases">
        <authorList>
            <person name="Nowell W R."/>
        </authorList>
    </citation>
    <scope>NUCLEOTIDE SEQUENCE</scope>
</reference>
<keyword evidence="2" id="KW-0812">Transmembrane</keyword>
<dbReference type="OrthoDB" id="10021498at2759"/>
<evidence type="ECO:0000313" key="5">
    <source>
        <dbReference type="EMBL" id="CAF2112250.1"/>
    </source>
</evidence>